<comment type="subcellular location">
    <subcellularLocation>
        <location evidence="1 14">Cytoplasm</location>
    </subcellularLocation>
</comment>
<evidence type="ECO:0000256" key="1">
    <source>
        <dbReference type="ARBA" id="ARBA00004496"/>
    </source>
</evidence>
<evidence type="ECO:0000256" key="10">
    <source>
        <dbReference type="ARBA" id="ARBA00023186"/>
    </source>
</evidence>
<dbReference type="GO" id="GO:0005737">
    <property type="term" value="C:cytoplasm"/>
    <property type="evidence" value="ECO:0007669"/>
    <property type="project" value="UniProtKB-SubCell"/>
</dbReference>
<dbReference type="HAMAP" id="MF_01152">
    <property type="entry name" value="DnaJ"/>
    <property type="match status" value="1"/>
</dbReference>
<evidence type="ECO:0000256" key="7">
    <source>
        <dbReference type="ARBA" id="ARBA00022771"/>
    </source>
</evidence>
<dbReference type="InterPro" id="IPR036869">
    <property type="entry name" value="J_dom_sf"/>
</dbReference>
<dbReference type="FunFam" id="2.60.260.20:FF:000004">
    <property type="entry name" value="Molecular chaperone DnaJ"/>
    <property type="match status" value="1"/>
</dbReference>
<feature type="domain" description="J" evidence="16">
    <location>
        <begin position="5"/>
        <end position="70"/>
    </location>
</feature>
<keyword evidence="10 14" id="KW-0143">Chaperone</keyword>
<dbReference type="PROSITE" id="PS51188">
    <property type="entry name" value="ZF_CR"/>
    <property type="match status" value="1"/>
</dbReference>
<feature type="binding site" evidence="14">
    <location>
        <position position="152"/>
    </location>
    <ligand>
        <name>Zn(2+)</name>
        <dbReference type="ChEBI" id="CHEBI:29105"/>
        <label>1</label>
    </ligand>
</feature>
<keyword evidence="8 14" id="KW-0862">Zinc</keyword>
<sequence length="380" mass="41348">MSQKDYYEILGVSRNATQDEIKKAYRRLARKYHPDVNKDEPNTEAMFKEVNEAYEVLSDPDKRRNYDMYGSAKGGPAFGNAGDFGGFGNFESAFGDVFGMFFGDWQRNTGGAKTSAQRGSDLSLEMTVDFEEAVFGADKEVEIARLVSCDTCSGSGVKAGTSPEICSSCNGMGEIRSEQRTVFGTFIRTAPCTKCKGAGKIITNPCDDCNGQGRKPVHEKIKVEVPAGIDNGMTLKLSGKGEAGIRGGRAGDLYVMINVSPHSIFERQGNNLFCHYPITFPQAALGTEVQIPTLEGFETLKIPAGTQTGSTFKLRSKGVPSLRNHVRGDIIIQAVIETPHKLTDRQKELLYELARELGHDVPEESSGGILGRIKDAFGAK</sequence>
<dbReference type="InterPro" id="IPR001305">
    <property type="entry name" value="HSP_DnaJ_Cys-rich_dom"/>
</dbReference>
<evidence type="ECO:0000256" key="13">
    <source>
        <dbReference type="ARBA" id="ARBA00067609"/>
    </source>
</evidence>
<evidence type="ECO:0000313" key="18">
    <source>
        <dbReference type="EMBL" id="OFW32337.1"/>
    </source>
</evidence>
<dbReference type="InterPro" id="IPR008971">
    <property type="entry name" value="HSP40/DnaJ_pept-bd"/>
</dbReference>
<dbReference type="NCBIfam" id="TIGR02349">
    <property type="entry name" value="DnaJ_bact"/>
    <property type="match status" value="1"/>
</dbReference>
<feature type="zinc finger region" description="CR-type" evidence="15">
    <location>
        <begin position="136"/>
        <end position="218"/>
    </location>
</feature>
<comment type="similarity">
    <text evidence="12 14">Belongs to the DnaJ family.</text>
</comment>
<evidence type="ECO:0000256" key="11">
    <source>
        <dbReference type="ARBA" id="ARBA00053423"/>
    </source>
</evidence>
<dbReference type="GO" id="GO:0006260">
    <property type="term" value="P:DNA replication"/>
    <property type="evidence" value="ECO:0007669"/>
    <property type="project" value="UniProtKB-KW"/>
</dbReference>
<dbReference type="Gene3D" id="1.10.287.110">
    <property type="entry name" value="DnaJ domain"/>
    <property type="match status" value="1"/>
</dbReference>
<dbReference type="CDD" id="cd10719">
    <property type="entry name" value="DnaJ_zf"/>
    <property type="match status" value="1"/>
</dbReference>
<dbReference type="PANTHER" id="PTHR43096:SF48">
    <property type="entry name" value="CHAPERONE PROTEIN DNAJ"/>
    <property type="match status" value="1"/>
</dbReference>
<keyword evidence="9 14" id="KW-0346">Stress response</keyword>
<proteinExistence type="inferred from homology"/>
<comment type="cofactor">
    <cofactor evidence="14">
        <name>Zn(2+)</name>
        <dbReference type="ChEBI" id="CHEBI:29105"/>
    </cofactor>
    <text evidence="14">Binds 2 Zn(2+) ions per monomer.</text>
</comment>
<dbReference type="InterPro" id="IPR018253">
    <property type="entry name" value="DnaJ_domain_CS"/>
</dbReference>
<reference evidence="18 19" key="1">
    <citation type="journal article" date="2016" name="Nat. Commun.">
        <title>Thousands of microbial genomes shed light on interconnected biogeochemical processes in an aquifer system.</title>
        <authorList>
            <person name="Anantharaman K."/>
            <person name="Brown C.T."/>
            <person name="Hug L.A."/>
            <person name="Sharon I."/>
            <person name="Castelle C.J."/>
            <person name="Probst A.J."/>
            <person name="Thomas B.C."/>
            <person name="Singh A."/>
            <person name="Wilkins M.J."/>
            <person name="Karaoz U."/>
            <person name="Brodie E.L."/>
            <person name="Williams K.H."/>
            <person name="Hubbard S.S."/>
            <person name="Banfield J.F."/>
        </authorList>
    </citation>
    <scope>NUCLEOTIDE SEQUENCE [LARGE SCALE GENOMIC DNA]</scope>
</reference>
<evidence type="ECO:0000256" key="15">
    <source>
        <dbReference type="PROSITE-ProRule" id="PRU00546"/>
    </source>
</evidence>
<dbReference type="FunFam" id="2.10.230.10:FF:000002">
    <property type="entry name" value="Molecular chaperone DnaJ"/>
    <property type="match status" value="1"/>
</dbReference>
<dbReference type="PROSITE" id="PS50076">
    <property type="entry name" value="DNAJ_2"/>
    <property type="match status" value="1"/>
</dbReference>
<dbReference type="Pfam" id="PF00684">
    <property type="entry name" value="DnaJ_CXXCXGXG"/>
    <property type="match status" value="1"/>
</dbReference>
<dbReference type="SUPFAM" id="SSF49493">
    <property type="entry name" value="HSP40/DnaJ peptide-binding domain"/>
    <property type="match status" value="2"/>
</dbReference>
<evidence type="ECO:0000256" key="9">
    <source>
        <dbReference type="ARBA" id="ARBA00023016"/>
    </source>
</evidence>
<dbReference type="GO" id="GO:0031072">
    <property type="term" value="F:heat shock protein binding"/>
    <property type="evidence" value="ECO:0007669"/>
    <property type="project" value="InterPro"/>
</dbReference>
<dbReference type="PROSITE" id="PS00636">
    <property type="entry name" value="DNAJ_1"/>
    <property type="match status" value="1"/>
</dbReference>
<comment type="caution">
    <text evidence="18">The sequence shown here is derived from an EMBL/GenBank/DDBJ whole genome shotgun (WGS) entry which is preliminary data.</text>
</comment>
<dbReference type="GO" id="GO:0042026">
    <property type="term" value="P:protein refolding"/>
    <property type="evidence" value="ECO:0007669"/>
    <property type="project" value="TreeGrafter"/>
</dbReference>
<accession>A0A1F2UH30</accession>
<evidence type="ECO:0000256" key="2">
    <source>
        <dbReference type="ARBA" id="ARBA00011738"/>
    </source>
</evidence>
<dbReference type="FunFam" id="1.10.287.110:FF:000034">
    <property type="entry name" value="Chaperone protein DnaJ"/>
    <property type="match status" value="1"/>
</dbReference>
<feature type="binding site" evidence="14">
    <location>
        <position position="192"/>
    </location>
    <ligand>
        <name>Zn(2+)</name>
        <dbReference type="ChEBI" id="CHEBI:29105"/>
        <label>2</label>
    </ligand>
</feature>
<keyword evidence="6 14" id="KW-0677">Repeat</keyword>
<dbReference type="SMART" id="SM00271">
    <property type="entry name" value="DnaJ"/>
    <property type="match status" value="1"/>
</dbReference>
<dbReference type="AlphaFoldDB" id="A0A1F2UH30"/>
<dbReference type="SUPFAM" id="SSF46565">
    <property type="entry name" value="Chaperone J-domain"/>
    <property type="match status" value="1"/>
</dbReference>
<dbReference type="PRINTS" id="PR00625">
    <property type="entry name" value="JDOMAIN"/>
</dbReference>
<organism evidence="18 19">
    <name type="scientific">Candidatus Aquicultor primus</name>
    <dbReference type="NCBI Taxonomy" id="1797195"/>
    <lineage>
        <taxon>Bacteria</taxon>
        <taxon>Bacillati</taxon>
        <taxon>Actinomycetota</taxon>
        <taxon>Candidatus Aquicultoria</taxon>
        <taxon>Candidatus Aquicultorales</taxon>
        <taxon>Candidatus Aquicultoraceae</taxon>
        <taxon>Candidatus Aquicultor</taxon>
    </lineage>
</organism>
<feature type="domain" description="CR-type" evidence="17">
    <location>
        <begin position="136"/>
        <end position="218"/>
    </location>
</feature>
<dbReference type="InterPro" id="IPR001623">
    <property type="entry name" value="DnaJ_domain"/>
</dbReference>
<comment type="domain">
    <text evidence="14">The J domain is necessary and sufficient to stimulate DnaK ATPase activity. Zinc center 1 plays an important role in the autonomous, DnaK-independent chaperone activity of DnaJ. Zinc center 2 is essential for interaction with DnaK and for DnaJ activity.</text>
</comment>
<dbReference type="Pfam" id="PF01556">
    <property type="entry name" value="DnaJ_C"/>
    <property type="match status" value="1"/>
</dbReference>
<dbReference type="Proteomes" id="UP000178086">
    <property type="component" value="Unassembled WGS sequence"/>
</dbReference>
<gene>
    <name evidence="14" type="primary">dnaJ</name>
    <name evidence="18" type="ORF">A2074_02685</name>
</gene>
<feature type="binding site" evidence="14">
    <location>
        <position position="149"/>
    </location>
    <ligand>
        <name>Zn(2+)</name>
        <dbReference type="ChEBI" id="CHEBI:29105"/>
        <label>1</label>
    </ligand>
</feature>
<dbReference type="Gene3D" id="2.60.260.20">
    <property type="entry name" value="Urease metallochaperone UreE, N-terminal domain"/>
    <property type="match status" value="2"/>
</dbReference>
<feature type="repeat" description="CXXCXGXG motif" evidence="14">
    <location>
        <begin position="192"/>
        <end position="199"/>
    </location>
</feature>
<dbReference type="Pfam" id="PF00226">
    <property type="entry name" value="DnaJ"/>
    <property type="match status" value="1"/>
</dbReference>
<dbReference type="PANTHER" id="PTHR43096">
    <property type="entry name" value="DNAJ HOMOLOG 1, MITOCHONDRIAL-RELATED"/>
    <property type="match status" value="1"/>
</dbReference>
<dbReference type="NCBIfam" id="NF008035">
    <property type="entry name" value="PRK10767.1"/>
    <property type="match status" value="1"/>
</dbReference>
<evidence type="ECO:0000256" key="12">
    <source>
        <dbReference type="ARBA" id="ARBA00061004"/>
    </source>
</evidence>
<dbReference type="InterPro" id="IPR036410">
    <property type="entry name" value="HSP_DnaJ_Cys-rich_dom_sf"/>
</dbReference>
<feature type="binding site" evidence="14">
    <location>
        <position position="206"/>
    </location>
    <ligand>
        <name>Zn(2+)</name>
        <dbReference type="ChEBI" id="CHEBI:29105"/>
        <label>1</label>
    </ligand>
</feature>
<dbReference type="InterPro" id="IPR012724">
    <property type="entry name" value="DnaJ"/>
</dbReference>
<name>A0A1F2UH30_9ACTN</name>
<dbReference type="SUPFAM" id="SSF57938">
    <property type="entry name" value="DnaJ/Hsp40 cysteine-rich domain"/>
    <property type="match status" value="1"/>
</dbReference>
<feature type="repeat" description="CXXCXGXG motif" evidence="14">
    <location>
        <begin position="166"/>
        <end position="173"/>
    </location>
</feature>
<evidence type="ECO:0000313" key="19">
    <source>
        <dbReference type="Proteomes" id="UP000178086"/>
    </source>
</evidence>
<keyword evidence="4 14" id="KW-0235">DNA replication</keyword>
<evidence type="ECO:0000259" key="17">
    <source>
        <dbReference type="PROSITE" id="PS51188"/>
    </source>
</evidence>
<evidence type="ECO:0000256" key="5">
    <source>
        <dbReference type="ARBA" id="ARBA00022723"/>
    </source>
</evidence>
<evidence type="ECO:0000256" key="14">
    <source>
        <dbReference type="HAMAP-Rule" id="MF_01152"/>
    </source>
</evidence>
<feature type="binding site" evidence="14">
    <location>
        <position position="169"/>
    </location>
    <ligand>
        <name>Zn(2+)</name>
        <dbReference type="ChEBI" id="CHEBI:29105"/>
        <label>2</label>
    </ligand>
</feature>
<evidence type="ECO:0000256" key="3">
    <source>
        <dbReference type="ARBA" id="ARBA00022490"/>
    </source>
</evidence>
<dbReference type="GO" id="GO:0005524">
    <property type="term" value="F:ATP binding"/>
    <property type="evidence" value="ECO:0007669"/>
    <property type="project" value="InterPro"/>
</dbReference>
<feature type="binding site" evidence="14">
    <location>
        <position position="166"/>
    </location>
    <ligand>
        <name>Zn(2+)</name>
        <dbReference type="ChEBI" id="CHEBI:29105"/>
        <label>2</label>
    </ligand>
</feature>
<feature type="binding site" evidence="14">
    <location>
        <position position="209"/>
    </location>
    <ligand>
        <name>Zn(2+)</name>
        <dbReference type="ChEBI" id="CHEBI:29105"/>
        <label>1</label>
    </ligand>
</feature>
<dbReference type="EMBL" id="MELI01000099">
    <property type="protein sequence ID" value="OFW32337.1"/>
    <property type="molecule type" value="Genomic_DNA"/>
</dbReference>
<feature type="repeat" description="CXXCXGXG motif" evidence="14">
    <location>
        <begin position="149"/>
        <end position="156"/>
    </location>
</feature>
<dbReference type="GO" id="GO:0008270">
    <property type="term" value="F:zinc ion binding"/>
    <property type="evidence" value="ECO:0007669"/>
    <property type="project" value="UniProtKB-UniRule"/>
</dbReference>
<feature type="repeat" description="CXXCXGXG motif" evidence="14">
    <location>
        <begin position="206"/>
        <end position="213"/>
    </location>
</feature>
<keyword evidence="3 14" id="KW-0963">Cytoplasm</keyword>
<evidence type="ECO:0000256" key="6">
    <source>
        <dbReference type="ARBA" id="ARBA00022737"/>
    </source>
</evidence>
<evidence type="ECO:0000256" key="4">
    <source>
        <dbReference type="ARBA" id="ARBA00022705"/>
    </source>
</evidence>
<keyword evidence="5 14" id="KW-0479">Metal-binding</keyword>
<comment type="function">
    <text evidence="11 14">Participates actively in the response to hyperosmotic and heat shock by preventing the aggregation of stress-denatured proteins and by disaggregating proteins, also in an autonomous, DnaK-independent fashion. Unfolded proteins bind initially to DnaJ; upon interaction with the DnaJ-bound protein, DnaK hydrolyzes its bound ATP, resulting in the formation of a stable complex. GrpE releases ADP from DnaK; ATP binding to DnaK triggers the release of the substrate protein, thus completing the reaction cycle. Several rounds of ATP-dependent interactions between DnaJ, DnaK and GrpE are required for fully efficient folding. Also involved, together with DnaK and GrpE, in the DNA replication of plasmids through activation of initiation proteins.</text>
</comment>
<comment type="subunit">
    <text evidence="2 14">Homodimer.</text>
</comment>
<dbReference type="Gene3D" id="2.10.230.10">
    <property type="entry name" value="Heat shock protein DnaJ, cysteine-rich domain"/>
    <property type="match status" value="1"/>
</dbReference>
<dbReference type="InterPro" id="IPR002939">
    <property type="entry name" value="DnaJ_C"/>
</dbReference>
<dbReference type="CDD" id="cd06257">
    <property type="entry name" value="DnaJ"/>
    <property type="match status" value="1"/>
</dbReference>
<dbReference type="CDD" id="cd10747">
    <property type="entry name" value="DnaJ_C"/>
    <property type="match status" value="1"/>
</dbReference>
<feature type="binding site" evidence="14">
    <location>
        <position position="195"/>
    </location>
    <ligand>
        <name>Zn(2+)</name>
        <dbReference type="ChEBI" id="CHEBI:29105"/>
        <label>2</label>
    </ligand>
</feature>
<evidence type="ECO:0000259" key="16">
    <source>
        <dbReference type="PROSITE" id="PS50076"/>
    </source>
</evidence>
<dbReference type="GO" id="GO:0051082">
    <property type="term" value="F:unfolded protein binding"/>
    <property type="evidence" value="ECO:0007669"/>
    <property type="project" value="UniProtKB-UniRule"/>
</dbReference>
<keyword evidence="7 14" id="KW-0863">Zinc-finger</keyword>
<dbReference type="GO" id="GO:0009408">
    <property type="term" value="P:response to heat"/>
    <property type="evidence" value="ECO:0007669"/>
    <property type="project" value="InterPro"/>
</dbReference>
<protein>
    <recommendedName>
        <fullName evidence="13 14">Chaperone protein DnaJ</fullName>
    </recommendedName>
</protein>
<evidence type="ECO:0000256" key="8">
    <source>
        <dbReference type="ARBA" id="ARBA00022833"/>
    </source>
</evidence>